<keyword evidence="9" id="KW-0325">Glycoprotein</keyword>
<evidence type="ECO:0000256" key="9">
    <source>
        <dbReference type="ARBA" id="ARBA00023180"/>
    </source>
</evidence>
<feature type="transmembrane region" description="Helical" evidence="10">
    <location>
        <begin position="407"/>
        <end position="431"/>
    </location>
</feature>
<comment type="similarity">
    <text evidence="2">Belongs to the EMC1 family.</text>
</comment>
<proteinExistence type="inferred from homology"/>
<sequence>AYSELVVATPKRGDAPPEIFWVDPQTGGSIRKEAVPGGAECVSMLPLTSPGDAAESGDVTPVAVFDSEHRVHTMPSSSSTAHKTLTEKSDKTFHYEVDGSAQVVQGFVVGSKGDKLIRLWNLELGSVGEQILATASPAHMEWGHAPVHIKGDASILYKYINKNMIAVASESVTDNVTSLNLYALDAVTGHVLHMTHVKGGVGPVHLAVCDNWIAMHYHNPKRTRYEILVVEFFQAKTDDGPWDILFGGKGLNHSKSGHHLDTPVSLQQTYIFPAAVSAMGVTATLQGITPRSVIMALTTDQVFRLSKDLVLNPRRPHDKDKRSLSSETYKVPAQFTPTADEPLALYAPLVPVRPTDVISYHQALSQVRGIVSTPTSLESTSLVFCYGLDLFFSPVQSAKAYDVLSPGFNYITVFAAVGCVVTGLTLSSLFAKRRTLQERWK</sequence>
<protein>
    <recommendedName>
        <fullName evidence="3">ER membrane protein complex subunit 1</fullName>
    </recommendedName>
</protein>
<keyword evidence="13" id="KW-1185">Reference proteome</keyword>
<evidence type="ECO:0000256" key="10">
    <source>
        <dbReference type="SAM" id="Phobius"/>
    </source>
</evidence>
<keyword evidence="8 10" id="KW-0472">Membrane</keyword>
<accession>A0ABN9RN55</accession>
<evidence type="ECO:0000313" key="13">
    <source>
        <dbReference type="Proteomes" id="UP001189429"/>
    </source>
</evidence>
<dbReference type="Proteomes" id="UP001189429">
    <property type="component" value="Unassembled WGS sequence"/>
</dbReference>
<feature type="non-terminal residue" evidence="12">
    <location>
        <position position="1"/>
    </location>
</feature>
<comment type="subcellular location">
    <subcellularLocation>
        <location evidence="1">Endoplasmic reticulum membrane</location>
        <topology evidence="1">Single-pass type I membrane protein</topology>
    </subcellularLocation>
</comment>
<dbReference type="PANTHER" id="PTHR21573">
    <property type="entry name" value="ER MEMBRANE PROTEIN COMPLEX SUBUNIT 1"/>
    <property type="match status" value="1"/>
</dbReference>
<dbReference type="EMBL" id="CAUYUJ010007402">
    <property type="protein sequence ID" value="CAK0820613.1"/>
    <property type="molecule type" value="Genomic_DNA"/>
</dbReference>
<evidence type="ECO:0000256" key="4">
    <source>
        <dbReference type="ARBA" id="ARBA00022692"/>
    </source>
</evidence>
<comment type="caution">
    <text evidence="12">The sequence shown here is derived from an EMBL/GenBank/DDBJ whole genome shotgun (WGS) entry which is preliminary data.</text>
</comment>
<organism evidence="12 13">
    <name type="scientific">Prorocentrum cordatum</name>
    <dbReference type="NCBI Taxonomy" id="2364126"/>
    <lineage>
        <taxon>Eukaryota</taxon>
        <taxon>Sar</taxon>
        <taxon>Alveolata</taxon>
        <taxon>Dinophyceae</taxon>
        <taxon>Prorocentrales</taxon>
        <taxon>Prorocentraceae</taxon>
        <taxon>Prorocentrum</taxon>
    </lineage>
</organism>
<evidence type="ECO:0000256" key="8">
    <source>
        <dbReference type="ARBA" id="ARBA00023136"/>
    </source>
</evidence>
<evidence type="ECO:0000256" key="1">
    <source>
        <dbReference type="ARBA" id="ARBA00004115"/>
    </source>
</evidence>
<evidence type="ECO:0000256" key="3">
    <source>
        <dbReference type="ARBA" id="ARBA00020824"/>
    </source>
</evidence>
<feature type="domain" description="ER membrane protein complex subunit 1 C-terminal" evidence="11">
    <location>
        <begin position="209"/>
        <end position="440"/>
    </location>
</feature>
<evidence type="ECO:0000256" key="7">
    <source>
        <dbReference type="ARBA" id="ARBA00022989"/>
    </source>
</evidence>
<evidence type="ECO:0000313" key="12">
    <source>
        <dbReference type="EMBL" id="CAK0820613.1"/>
    </source>
</evidence>
<keyword evidence="5" id="KW-0732">Signal</keyword>
<evidence type="ECO:0000256" key="5">
    <source>
        <dbReference type="ARBA" id="ARBA00022729"/>
    </source>
</evidence>
<keyword evidence="4 10" id="KW-0812">Transmembrane</keyword>
<keyword evidence="6" id="KW-0256">Endoplasmic reticulum</keyword>
<evidence type="ECO:0000256" key="2">
    <source>
        <dbReference type="ARBA" id="ARBA00007904"/>
    </source>
</evidence>
<dbReference type="InterPro" id="IPR011678">
    <property type="entry name" value="EMC1_C"/>
</dbReference>
<keyword evidence="7 10" id="KW-1133">Transmembrane helix</keyword>
<reference evidence="12" key="1">
    <citation type="submission" date="2023-10" db="EMBL/GenBank/DDBJ databases">
        <authorList>
            <person name="Chen Y."/>
            <person name="Shah S."/>
            <person name="Dougan E. K."/>
            <person name="Thang M."/>
            <person name="Chan C."/>
        </authorList>
    </citation>
    <scope>NUCLEOTIDE SEQUENCE [LARGE SCALE GENOMIC DNA]</scope>
</reference>
<evidence type="ECO:0000256" key="6">
    <source>
        <dbReference type="ARBA" id="ARBA00022824"/>
    </source>
</evidence>
<dbReference type="InterPro" id="IPR026895">
    <property type="entry name" value="EMC1"/>
</dbReference>
<gene>
    <name evidence="12" type="ORF">PCOR1329_LOCUS22229</name>
</gene>
<dbReference type="Pfam" id="PF07774">
    <property type="entry name" value="EMC1_C"/>
    <property type="match status" value="1"/>
</dbReference>
<name>A0ABN9RN55_9DINO</name>
<evidence type="ECO:0000259" key="11">
    <source>
        <dbReference type="Pfam" id="PF07774"/>
    </source>
</evidence>
<dbReference type="PANTHER" id="PTHR21573:SF0">
    <property type="entry name" value="ER MEMBRANE PROTEIN COMPLEX SUBUNIT 1"/>
    <property type="match status" value="1"/>
</dbReference>